<dbReference type="NCBIfam" id="NF008528">
    <property type="entry name" value="PRK11463.1-2"/>
    <property type="match status" value="1"/>
</dbReference>
<accession>A0A418Q7Z2</accession>
<dbReference type="GO" id="GO:0016020">
    <property type="term" value="C:membrane"/>
    <property type="evidence" value="ECO:0007669"/>
    <property type="project" value="InterPro"/>
</dbReference>
<feature type="compositionally biased region" description="Basic and acidic residues" evidence="1">
    <location>
        <begin position="165"/>
        <end position="175"/>
    </location>
</feature>
<dbReference type="AlphaFoldDB" id="A0A418Q7Z2"/>
<dbReference type="Pfam" id="PF04186">
    <property type="entry name" value="FxsA"/>
    <property type="match status" value="1"/>
</dbReference>
<dbReference type="Proteomes" id="UP000285278">
    <property type="component" value="Unassembled WGS sequence"/>
</dbReference>
<keyword evidence="2" id="KW-0472">Membrane</keyword>
<gene>
    <name evidence="3" type="ORF">D3M95_03625</name>
</gene>
<feature type="transmembrane region" description="Helical" evidence="2">
    <location>
        <begin position="6"/>
        <end position="23"/>
    </location>
</feature>
<dbReference type="RefSeq" id="WP_119664444.1">
    <property type="nucleotide sequence ID" value="NZ_JAQPSN010000008.1"/>
</dbReference>
<dbReference type="OrthoDB" id="4410507at2"/>
<dbReference type="PANTHER" id="PTHR35335">
    <property type="entry name" value="UPF0716 PROTEIN FXSA"/>
    <property type="match status" value="1"/>
</dbReference>
<keyword evidence="2" id="KW-1133">Transmembrane helix</keyword>
<feature type="compositionally biased region" description="Basic and acidic residues" evidence="1">
    <location>
        <begin position="142"/>
        <end position="155"/>
    </location>
</feature>
<evidence type="ECO:0000313" key="3">
    <source>
        <dbReference type="EMBL" id="RIX35616.1"/>
    </source>
</evidence>
<protein>
    <submittedName>
        <fullName evidence="3">FxsA family protein</fullName>
    </submittedName>
</protein>
<dbReference type="STRING" id="1451189.CFAL_05275"/>
<reference evidence="3 4" key="1">
    <citation type="submission" date="2018-09" db="EMBL/GenBank/DDBJ databases">
        <title>Optimization and identification of Corynebacterium falsenii FN1-14 from fish paste.</title>
        <authorList>
            <person name="Daroonpunt R."/>
            <person name="Tanasupawat S."/>
        </authorList>
    </citation>
    <scope>NUCLEOTIDE SEQUENCE [LARGE SCALE GENOMIC DNA]</scope>
    <source>
        <strain evidence="3 4">FN1-14</strain>
    </source>
</reference>
<evidence type="ECO:0000256" key="2">
    <source>
        <dbReference type="SAM" id="Phobius"/>
    </source>
</evidence>
<evidence type="ECO:0000313" key="4">
    <source>
        <dbReference type="Proteomes" id="UP000285278"/>
    </source>
</evidence>
<dbReference type="PANTHER" id="PTHR35335:SF1">
    <property type="entry name" value="UPF0716 PROTEIN FXSA"/>
    <property type="match status" value="1"/>
</dbReference>
<keyword evidence="4" id="KW-1185">Reference proteome</keyword>
<evidence type="ECO:0000256" key="1">
    <source>
        <dbReference type="SAM" id="MobiDB-lite"/>
    </source>
</evidence>
<feature type="transmembrane region" description="Helical" evidence="2">
    <location>
        <begin position="68"/>
        <end position="94"/>
    </location>
</feature>
<proteinExistence type="predicted"/>
<dbReference type="EMBL" id="QXJK01000003">
    <property type="protein sequence ID" value="RIX35616.1"/>
    <property type="molecule type" value="Genomic_DNA"/>
</dbReference>
<name>A0A418Q7Z2_9CORY</name>
<feature type="transmembrane region" description="Helical" evidence="2">
    <location>
        <begin position="28"/>
        <end position="48"/>
    </location>
</feature>
<organism evidence="3 4">
    <name type="scientific">Corynebacterium falsenii</name>
    <dbReference type="NCBI Taxonomy" id="108486"/>
    <lineage>
        <taxon>Bacteria</taxon>
        <taxon>Bacillati</taxon>
        <taxon>Actinomycetota</taxon>
        <taxon>Actinomycetes</taxon>
        <taxon>Mycobacteriales</taxon>
        <taxon>Corynebacteriaceae</taxon>
        <taxon>Corynebacterium</taxon>
    </lineage>
</organism>
<comment type="caution">
    <text evidence="3">The sequence shown here is derived from an EMBL/GenBank/DDBJ whole genome shotgun (WGS) entry which is preliminary data.</text>
</comment>
<sequence length="175" mass="18632">MPVIGAAYLIVEIAAFILLGVSLGWGWALLIVLGLFVIGLFVATWQMRALAVRAVNQPDHPGQLTADAALSAVGAVLVALPGVVTSVLGILLLLPPTRSLTRKMLGSAARRTLENFGGTTFTRVSRFGAPESRNIPGWGQVIDHRTDEFRPKDSGSQDSSSRDSNNQDKPKGISE</sequence>
<dbReference type="InterPro" id="IPR007313">
    <property type="entry name" value="FxsA"/>
</dbReference>
<keyword evidence="2" id="KW-0812">Transmembrane</keyword>
<feature type="region of interest" description="Disordered" evidence="1">
    <location>
        <begin position="132"/>
        <end position="175"/>
    </location>
</feature>